<dbReference type="Pfam" id="PF05922">
    <property type="entry name" value="Inhibitor_I9"/>
    <property type="match status" value="1"/>
</dbReference>
<evidence type="ECO:0000256" key="3">
    <source>
        <dbReference type="ARBA" id="ARBA00022729"/>
    </source>
</evidence>
<protein>
    <recommendedName>
        <fullName evidence="4">Inhibitor I9 domain-containing protein</fullName>
    </recommendedName>
</protein>
<dbReference type="Gene3D" id="3.40.50.200">
    <property type="entry name" value="Peptidase S8/S53 domain"/>
    <property type="match status" value="1"/>
</dbReference>
<proteinExistence type="inferred from homology"/>
<dbReference type="InterPro" id="IPR037045">
    <property type="entry name" value="S8pro/Inhibitor_I9_sf"/>
</dbReference>
<dbReference type="GO" id="GO:0006508">
    <property type="term" value="P:proteolysis"/>
    <property type="evidence" value="ECO:0007669"/>
    <property type="project" value="InterPro"/>
</dbReference>
<keyword evidence="6" id="KW-1185">Reference proteome</keyword>
<accession>A0AAD6NQT2</accession>
<feature type="domain" description="Inhibitor I9" evidence="4">
    <location>
        <begin position="62"/>
        <end position="101"/>
    </location>
</feature>
<comment type="similarity">
    <text evidence="2">Belongs to the peptidase S8 family.</text>
</comment>
<dbReference type="PANTHER" id="PTHR10795">
    <property type="entry name" value="PROPROTEIN CONVERTASE SUBTILISIN/KEXIN"/>
    <property type="match status" value="1"/>
</dbReference>
<dbReference type="Gene3D" id="3.30.70.80">
    <property type="entry name" value="Peptidase S8 propeptide/proteinase inhibitor I9"/>
    <property type="match status" value="1"/>
</dbReference>
<organism evidence="5 6">
    <name type="scientific">Salix udensis</name>
    <dbReference type="NCBI Taxonomy" id="889485"/>
    <lineage>
        <taxon>Eukaryota</taxon>
        <taxon>Viridiplantae</taxon>
        <taxon>Streptophyta</taxon>
        <taxon>Embryophyta</taxon>
        <taxon>Tracheophyta</taxon>
        <taxon>Spermatophyta</taxon>
        <taxon>Magnoliopsida</taxon>
        <taxon>eudicotyledons</taxon>
        <taxon>Gunneridae</taxon>
        <taxon>Pentapetalae</taxon>
        <taxon>rosids</taxon>
        <taxon>fabids</taxon>
        <taxon>Malpighiales</taxon>
        <taxon>Salicaceae</taxon>
        <taxon>Saliceae</taxon>
        <taxon>Salix</taxon>
    </lineage>
</organism>
<comment type="caution">
    <text evidence="5">The sequence shown here is derived from an EMBL/GenBank/DDBJ whole genome shotgun (WGS) entry which is preliminary data.</text>
</comment>
<dbReference type="InterPro" id="IPR045051">
    <property type="entry name" value="SBT"/>
</dbReference>
<dbReference type="GO" id="GO:0004252">
    <property type="term" value="F:serine-type endopeptidase activity"/>
    <property type="evidence" value="ECO:0007669"/>
    <property type="project" value="InterPro"/>
</dbReference>
<dbReference type="Proteomes" id="UP001162972">
    <property type="component" value="Chromosome 14"/>
</dbReference>
<dbReference type="InterPro" id="IPR036852">
    <property type="entry name" value="Peptidase_S8/S53_dom_sf"/>
</dbReference>
<evidence type="ECO:0000259" key="4">
    <source>
        <dbReference type="Pfam" id="PF05922"/>
    </source>
</evidence>
<name>A0AAD6NQT2_9ROSI</name>
<comment type="subcellular location">
    <subcellularLocation>
        <location evidence="1">Secreted</location>
    </subcellularLocation>
</comment>
<keyword evidence="3" id="KW-0732">Signal</keyword>
<sequence length="204" mass="23005">MRLSKPPAISFSHSTAETHLCLHKGEHSISVEINYTPYVVTLIMNFLDPSWEVVNSLKMLYFYSYTRHINGFAATLEDEVAAEIAKHPEVVSVFLNQGRKKHTTHSWSFLGLEKDGVVPSGSIWKKARFGEDTIIGNLDTGAWPESESFSDEGLGPIPSKWKGICQNGSDPGFHCNRFLPLVMQASSHAFDYHWRAFMKKRCAE</sequence>
<dbReference type="InterPro" id="IPR010259">
    <property type="entry name" value="S8pro/Inhibitor_I9"/>
</dbReference>
<dbReference type="EMBL" id="JAPFFJ010000019">
    <property type="protein sequence ID" value="KAJ6401513.1"/>
    <property type="molecule type" value="Genomic_DNA"/>
</dbReference>
<evidence type="ECO:0000313" key="5">
    <source>
        <dbReference type="EMBL" id="KAJ6401513.1"/>
    </source>
</evidence>
<evidence type="ECO:0000256" key="1">
    <source>
        <dbReference type="ARBA" id="ARBA00004613"/>
    </source>
</evidence>
<dbReference type="GO" id="GO:0005576">
    <property type="term" value="C:extracellular region"/>
    <property type="evidence" value="ECO:0007669"/>
    <property type="project" value="UniProtKB-SubCell"/>
</dbReference>
<dbReference type="AlphaFoldDB" id="A0AAD6NQT2"/>
<gene>
    <name evidence="5" type="ORF">OIU84_016840</name>
</gene>
<dbReference type="SUPFAM" id="SSF52743">
    <property type="entry name" value="Subtilisin-like"/>
    <property type="match status" value="1"/>
</dbReference>
<evidence type="ECO:0000313" key="6">
    <source>
        <dbReference type="Proteomes" id="UP001162972"/>
    </source>
</evidence>
<reference evidence="5 6" key="1">
    <citation type="journal article" date="2023" name="Int. J. Mol. Sci.">
        <title>De Novo Assembly and Annotation of 11 Diverse Shrub Willow (Salix) Genomes Reveals Novel Gene Organization in Sex-Linked Regions.</title>
        <authorList>
            <person name="Hyden B."/>
            <person name="Feng K."/>
            <person name="Yates T.B."/>
            <person name="Jawdy S."/>
            <person name="Cereghino C."/>
            <person name="Smart L.B."/>
            <person name="Muchero W."/>
        </authorList>
    </citation>
    <scope>NUCLEOTIDE SEQUENCE [LARGE SCALE GENOMIC DNA]</scope>
    <source>
        <tissue evidence="5">Shoot tip</tissue>
    </source>
</reference>
<evidence type="ECO:0000256" key="2">
    <source>
        <dbReference type="ARBA" id="ARBA00011073"/>
    </source>
</evidence>